<reference evidence="2 3" key="1">
    <citation type="journal article" date="2012" name="J. Bacteriol.">
        <title>Complete Genome Sequence of the Beer Spoilage Organism Pediococcus claussenii ATCC BAA-344T.</title>
        <authorList>
            <person name="Pittet V."/>
            <person name="Abegunde T."/>
            <person name="Marfleet T."/>
            <person name="Haakensen M."/>
            <person name="Morrow K."/>
            <person name="Jayaprakash T."/>
            <person name="Schroeder K."/>
            <person name="Trost B."/>
            <person name="Byrns S."/>
            <person name="Bergsveinson J."/>
            <person name="Kusalik A."/>
            <person name="Ziola B."/>
        </authorList>
    </citation>
    <scope>NUCLEOTIDE SEQUENCE [LARGE SCALE GENOMIC DNA]</scope>
    <source>
        <strain evidence="2 3">ATCC BAA-344</strain>
    </source>
</reference>
<dbReference type="InterPro" id="IPR036665">
    <property type="entry name" value="PTS_IIA_glucitol/sorbitol_sf"/>
</dbReference>
<dbReference type="STRING" id="701521.PECL_795"/>
<dbReference type="Proteomes" id="UP000005444">
    <property type="component" value="Chromosome"/>
</dbReference>
<dbReference type="Pfam" id="PF03829">
    <property type="entry name" value="PTSIIA_gutA"/>
    <property type="match status" value="1"/>
</dbReference>
<dbReference type="GO" id="GO:0008982">
    <property type="term" value="F:protein-N(PI)-phosphohistidine-sugar phosphotransferase activity"/>
    <property type="evidence" value="ECO:0007669"/>
    <property type="project" value="InterPro"/>
</dbReference>
<dbReference type="KEGG" id="pce:PECL_795"/>
<keyword evidence="3" id="KW-1185">Reference proteome</keyword>
<evidence type="ECO:0000313" key="3">
    <source>
        <dbReference type="Proteomes" id="UP000005444"/>
    </source>
</evidence>
<dbReference type="HOGENOM" id="CLU_138435_1_0_9"/>
<protein>
    <submittedName>
        <fullName evidence="2">PTS system glucitol/sorbitol-specific IIA component family protein</fullName>
    </submittedName>
</protein>
<dbReference type="RefSeq" id="WP_014215266.1">
    <property type="nucleotide sequence ID" value="NC_016605.1"/>
</dbReference>
<dbReference type="eggNOG" id="COG3731">
    <property type="taxonomic scope" value="Bacteria"/>
</dbReference>
<evidence type="ECO:0000313" key="2">
    <source>
        <dbReference type="EMBL" id="AEV95069.1"/>
    </source>
</evidence>
<dbReference type="PANTHER" id="PTHR40398">
    <property type="entry name" value="PTS SYSTEM GLUCITOL/SORBITOL-SPECIFIC EIIA COMPONENT"/>
    <property type="match status" value="1"/>
</dbReference>
<name>G8PCT4_PEDCP</name>
<dbReference type="PROSITE" id="PS51097">
    <property type="entry name" value="PTS_EIIA_TYPE_5"/>
    <property type="match status" value="1"/>
</dbReference>
<dbReference type="Gene3D" id="2.40.33.40">
    <property type="entry name" value="Phosphotransferase system, glucitol/sorbitol-specific IIA component"/>
    <property type="match status" value="1"/>
</dbReference>
<gene>
    <name evidence="2" type="ordered locus">PECL_795</name>
</gene>
<dbReference type="GO" id="GO:0016301">
    <property type="term" value="F:kinase activity"/>
    <property type="evidence" value="ECO:0007669"/>
    <property type="project" value="TreeGrafter"/>
</dbReference>
<comment type="caution">
    <text evidence="1">Lacks conserved residue(s) required for the propagation of feature annotation.</text>
</comment>
<dbReference type="PANTHER" id="PTHR40398:SF1">
    <property type="entry name" value="PTS SYSTEM GLUCITOL_SORBITOL-SPECIFIC EIIA COMPONENT"/>
    <property type="match status" value="1"/>
</dbReference>
<dbReference type="SUPFAM" id="SSF141530">
    <property type="entry name" value="PTSIIA/GutA-like"/>
    <property type="match status" value="1"/>
</dbReference>
<dbReference type="GO" id="GO:0005737">
    <property type="term" value="C:cytoplasm"/>
    <property type="evidence" value="ECO:0007669"/>
    <property type="project" value="InterPro"/>
</dbReference>
<organism evidence="2 3">
    <name type="scientific">Pediococcus claussenii (strain ATCC BAA-344 / DSM 14800 / JCM 18046 / KCTC 3811 / LMG 21948 / P06)</name>
    <dbReference type="NCBI Taxonomy" id="701521"/>
    <lineage>
        <taxon>Bacteria</taxon>
        <taxon>Bacillati</taxon>
        <taxon>Bacillota</taxon>
        <taxon>Bacilli</taxon>
        <taxon>Lactobacillales</taxon>
        <taxon>Lactobacillaceae</taxon>
        <taxon>Pediococcus</taxon>
    </lineage>
</organism>
<evidence type="ECO:0000256" key="1">
    <source>
        <dbReference type="PROSITE-ProRule" id="PRU00420"/>
    </source>
</evidence>
<dbReference type="GO" id="GO:0009401">
    <property type="term" value="P:phosphoenolpyruvate-dependent sugar phosphotransferase system"/>
    <property type="evidence" value="ECO:0007669"/>
    <property type="project" value="InterPro"/>
</dbReference>
<dbReference type="AlphaFoldDB" id="G8PCT4"/>
<dbReference type="PATRIC" id="fig|701521.8.peg.747"/>
<dbReference type="InterPro" id="IPR004716">
    <property type="entry name" value="PTS_IIA_glucitol/sorbitol-sp"/>
</dbReference>
<dbReference type="EMBL" id="CP003137">
    <property type="protein sequence ID" value="AEV95069.1"/>
    <property type="molecule type" value="Genomic_DNA"/>
</dbReference>
<sequence length="116" mass="12675">MIKAEVKGIGKNAISKEDGLVIFFDETATSDLKDVAIEQKILTDAAFDLKIGGSIKINSSVYKINYVGSLVNKNLSTIGHVTLVFKEVPDKPMESAIYLDPSTFPTFKVGDTIEYN</sequence>
<proteinExistence type="predicted"/>
<accession>G8PCT4</accession>